<feature type="transmembrane region" description="Helical" evidence="1">
    <location>
        <begin position="310"/>
        <end position="336"/>
    </location>
</feature>
<keyword evidence="1" id="KW-1133">Transmembrane helix</keyword>
<feature type="transmembrane region" description="Helical" evidence="1">
    <location>
        <begin position="356"/>
        <end position="376"/>
    </location>
</feature>
<accession>A0A0S2I5A1</accession>
<dbReference type="GO" id="GO:0008654">
    <property type="term" value="P:phospholipid biosynthetic process"/>
    <property type="evidence" value="ECO:0007669"/>
    <property type="project" value="TreeGrafter"/>
</dbReference>
<dbReference type="OrthoDB" id="9806008at2"/>
<dbReference type="SUPFAM" id="SSF69593">
    <property type="entry name" value="Glycerol-3-phosphate (1)-acyltransferase"/>
    <property type="match status" value="1"/>
</dbReference>
<dbReference type="GO" id="GO:0004366">
    <property type="term" value="F:glycerol-3-phosphate O-acyltransferase activity"/>
    <property type="evidence" value="ECO:0007669"/>
    <property type="project" value="TreeGrafter"/>
</dbReference>
<dbReference type="SMART" id="SM00563">
    <property type="entry name" value="PlsC"/>
    <property type="match status" value="1"/>
</dbReference>
<dbReference type="KEGG" id="blq:L21SP5_03945"/>
<dbReference type="STRING" id="1307839.L21SP5_03945"/>
<keyword evidence="3" id="KW-0808">Transferase</keyword>
<sequence length="441" mass="50815">MGKRKIEKYTFPYWITYQIAKAIHNLIYREFYVINRPQKKQEKPSIITPNHQNALMDAMAVLFAKNEPLVFLARSDIFKQKAVASILYFLKILPVYRIRDGFDSLKNNQETFDHTVRVLSNKRGLVILPEGNHYGAKRLRPLKKGFARIAFMTEINGDEKVDLQIVPTAIDYTAYDTFFSRLTVVFGEPFPLKPYMEAYKNNSQKALNNITQQLRKSLEEHIIHIESEKYYEACLLASAVYTENKHSGNNTEAQKARFYSQRDAANALNKAANADSNEFNQLVESAELLGQKTQGLPHEILGKKPSAMSIVGALLSFILVPLAIPGTIIYGALWYWPIVFVNKKIKDVQFRTSFRYVLYIVQFFLLLLGIFIYLFSAHPPKTALILFIMTILSGVLSLKIWRLVYWYYLKAKWFIKSVKKPELLKARNIVIEKVESFIGVG</sequence>
<dbReference type="AlphaFoldDB" id="A0A0S2I5A1"/>
<dbReference type="InterPro" id="IPR052744">
    <property type="entry name" value="GPAT/DAPAT"/>
</dbReference>
<keyword evidence="1" id="KW-0812">Transmembrane</keyword>
<dbReference type="InterPro" id="IPR002123">
    <property type="entry name" value="Plipid/glycerol_acylTrfase"/>
</dbReference>
<dbReference type="EMBL" id="CP013118">
    <property type="protein sequence ID" value="ALO17536.1"/>
    <property type="molecule type" value="Genomic_DNA"/>
</dbReference>
<dbReference type="RefSeq" id="WP_057954789.1">
    <property type="nucleotide sequence ID" value="NZ_CP013118.1"/>
</dbReference>
<gene>
    <name evidence="3" type="ORF">L21SP5_03945</name>
</gene>
<dbReference type="PANTHER" id="PTHR31605">
    <property type="entry name" value="GLYCEROL-3-PHOSPHATE O-ACYLTRANSFERASE 1"/>
    <property type="match status" value="1"/>
</dbReference>
<feature type="transmembrane region" description="Helical" evidence="1">
    <location>
        <begin position="383"/>
        <end position="408"/>
    </location>
</feature>
<keyword evidence="1" id="KW-0472">Membrane</keyword>
<reference evidence="3 4" key="1">
    <citation type="submission" date="2015-11" db="EMBL/GenBank/DDBJ databases">
        <title>Description and complete genome sequence of a novel strain predominating in hypersaline microbial mats and representing a new family of the Bacteriodetes phylum.</title>
        <authorList>
            <person name="Spring S."/>
            <person name="Bunk B."/>
            <person name="Sproer C."/>
            <person name="Klenk H.-P."/>
        </authorList>
    </citation>
    <scope>NUCLEOTIDE SEQUENCE [LARGE SCALE GENOMIC DNA]</scope>
    <source>
        <strain evidence="3 4">L21-Spi-D4</strain>
    </source>
</reference>
<name>A0A0S2I5A1_9BACT</name>
<protein>
    <submittedName>
        <fullName evidence="3">Putative 1-acylglycerol-3-phosphate O-acyltransferase</fullName>
    </submittedName>
</protein>
<proteinExistence type="predicted"/>
<dbReference type="Proteomes" id="UP000064893">
    <property type="component" value="Chromosome"/>
</dbReference>
<evidence type="ECO:0000256" key="1">
    <source>
        <dbReference type="SAM" id="Phobius"/>
    </source>
</evidence>
<keyword evidence="3" id="KW-0012">Acyltransferase</keyword>
<organism evidence="3 4">
    <name type="scientific">Salinivirga cyanobacteriivorans</name>
    <dbReference type="NCBI Taxonomy" id="1307839"/>
    <lineage>
        <taxon>Bacteria</taxon>
        <taxon>Pseudomonadati</taxon>
        <taxon>Bacteroidota</taxon>
        <taxon>Bacteroidia</taxon>
        <taxon>Bacteroidales</taxon>
        <taxon>Salinivirgaceae</taxon>
        <taxon>Salinivirga</taxon>
    </lineage>
</organism>
<evidence type="ECO:0000313" key="4">
    <source>
        <dbReference type="Proteomes" id="UP000064893"/>
    </source>
</evidence>
<dbReference type="PANTHER" id="PTHR31605:SF0">
    <property type="entry name" value="GLYCEROL-3-PHOSPHATE O-ACYLTRANSFERASE 1"/>
    <property type="match status" value="1"/>
</dbReference>
<feature type="domain" description="Phospholipid/glycerol acyltransferase" evidence="2">
    <location>
        <begin position="45"/>
        <end position="173"/>
    </location>
</feature>
<dbReference type="Pfam" id="PF01553">
    <property type="entry name" value="Acyltransferase"/>
    <property type="match status" value="1"/>
</dbReference>
<keyword evidence="4" id="KW-1185">Reference proteome</keyword>
<dbReference type="GO" id="GO:0016287">
    <property type="term" value="F:glycerone-phosphate O-acyltransferase activity"/>
    <property type="evidence" value="ECO:0007669"/>
    <property type="project" value="TreeGrafter"/>
</dbReference>
<evidence type="ECO:0000313" key="3">
    <source>
        <dbReference type="EMBL" id="ALO17536.1"/>
    </source>
</evidence>
<evidence type="ECO:0000259" key="2">
    <source>
        <dbReference type="SMART" id="SM00563"/>
    </source>
</evidence>